<dbReference type="PANTHER" id="PTHR30579">
    <property type="entry name" value="TRANSCRIPTIONAL REGULATOR"/>
    <property type="match status" value="1"/>
</dbReference>
<dbReference type="Pfam" id="PF03466">
    <property type="entry name" value="LysR_substrate"/>
    <property type="match status" value="1"/>
</dbReference>
<dbReference type="EMBL" id="BMYO01000010">
    <property type="protein sequence ID" value="GHD68387.1"/>
    <property type="molecule type" value="Genomic_DNA"/>
</dbReference>
<dbReference type="SUPFAM" id="SSF46785">
    <property type="entry name" value="Winged helix' DNA-binding domain"/>
    <property type="match status" value="1"/>
</dbReference>
<comment type="similarity">
    <text evidence="1">Belongs to the LysR transcriptional regulatory family.</text>
</comment>
<reference evidence="7" key="1">
    <citation type="journal article" date="2019" name="Int. J. Syst. Evol. Microbiol.">
        <title>The Global Catalogue of Microorganisms (GCM) 10K type strain sequencing project: providing services to taxonomists for standard genome sequencing and annotation.</title>
        <authorList>
            <consortium name="The Broad Institute Genomics Platform"/>
            <consortium name="The Broad Institute Genome Sequencing Center for Infectious Disease"/>
            <person name="Wu L."/>
            <person name="Ma J."/>
        </authorList>
    </citation>
    <scope>NUCLEOTIDE SEQUENCE [LARGE SCALE GENOMIC DNA]</scope>
    <source>
        <strain evidence="7">KCTC 23701</strain>
    </source>
</reference>
<keyword evidence="2" id="KW-0805">Transcription regulation</keyword>
<dbReference type="InterPro" id="IPR000847">
    <property type="entry name" value="LysR_HTH_N"/>
</dbReference>
<dbReference type="InterPro" id="IPR005119">
    <property type="entry name" value="LysR_subst-bd"/>
</dbReference>
<sequence>MRRVHFDLDVLRCFVTGVELGSFAKAADRLGRSTSAVSAQLKKLEDQAGTPVLRKSGRGLALTDAGETLLAYARRLLALNDEAADALHGMRQTSEVRLGLPEDFGESLLPQLLGQFARANPDVRLDVTVGRNAALMAAIDTGQLDLALSWDSGMPARHAERLGTVPMCWIGPADTDRAWQVGTALPLVAFEAPCLMRSAAADALDHAGIAWRIAFTSTSLAGIWSAVGAGLGLAVRTPLGLPERVRRLDATETGLPALPALDLRLLCAEADPAPAVRGLQHLLQQALAGWFDATPDGVAAGLTRP</sequence>
<proteinExistence type="inferred from homology"/>
<organism evidence="6 7">
    <name type="scientific">Jeongeupia chitinilytica</name>
    <dbReference type="NCBI Taxonomy" id="1041641"/>
    <lineage>
        <taxon>Bacteria</taxon>
        <taxon>Pseudomonadati</taxon>
        <taxon>Pseudomonadota</taxon>
        <taxon>Betaproteobacteria</taxon>
        <taxon>Neisseriales</taxon>
        <taxon>Chitinibacteraceae</taxon>
        <taxon>Jeongeupia</taxon>
    </lineage>
</organism>
<keyword evidence="4" id="KW-0804">Transcription</keyword>
<evidence type="ECO:0000256" key="4">
    <source>
        <dbReference type="ARBA" id="ARBA00023163"/>
    </source>
</evidence>
<evidence type="ECO:0000256" key="3">
    <source>
        <dbReference type="ARBA" id="ARBA00023125"/>
    </source>
</evidence>
<feature type="domain" description="HTH lysR-type" evidence="5">
    <location>
        <begin position="6"/>
        <end position="63"/>
    </location>
</feature>
<dbReference type="PROSITE" id="PS50931">
    <property type="entry name" value="HTH_LYSR"/>
    <property type="match status" value="1"/>
</dbReference>
<dbReference type="Proteomes" id="UP000604737">
    <property type="component" value="Unassembled WGS sequence"/>
</dbReference>
<dbReference type="InterPro" id="IPR036390">
    <property type="entry name" value="WH_DNA-bd_sf"/>
</dbReference>
<evidence type="ECO:0000313" key="6">
    <source>
        <dbReference type="EMBL" id="GHD68387.1"/>
    </source>
</evidence>
<evidence type="ECO:0000256" key="1">
    <source>
        <dbReference type="ARBA" id="ARBA00009437"/>
    </source>
</evidence>
<evidence type="ECO:0000256" key="2">
    <source>
        <dbReference type="ARBA" id="ARBA00023015"/>
    </source>
</evidence>
<accession>A0ABQ3H3D1</accession>
<keyword evidence="7" id="KW-1185">Reference proteome</keyword>
<evidence type="ECO:0000313" key="7">
    <source>
        <dbReference type="Proteomes" id="UP000604737"/>
    </source>
</evidence>
<dbReference type="PANTHER" id="PTHR30579:SF7">
    <property type="entry name" value="HTH-TYPE TRANSCRIPTIONAL REGULATOR LRHA-RELATED"/>
    <property type="match status" value="1"/>
</dbReference>
<dbReference type="SUPFAM" id="SSF53850">
    <property type="entry name" value="Periplasmic binding protein-like II"/>
    <property type="match status" value="1"/>
</dbReference>
<name>A0ABQ3H3D1_9NEIS</name>
<dbReference type="RefSeq" id="WP_189462088.1">
    <property type="nucleotide sequence ID" value="NZ_BMYO01000010.1"/>
</dbReference>
<dbReference type="InterPro" id="IPR036388">
    <property type="entry name" value="WH-like_DNA-bd_sf"/>
</dbReference>
<comment type="caution">
    <text evidence="6">The sequence shown here is derived from an EMBL/GenBank/DDBJ whole genome shotgun (WGS) entry which is preliminary data.</text>
</comment>
<dbReference type="Gene3D" id="1.10.10.10">
    <property type="entry name" value="Winged helix-like DNA-binding domain superfamily/Winged helix DNA-binding domain"/>
    <property type="match status" value="1"/>
</dbReference>
<gene>
    <name evidence="6" type="ORF">GCM10007350_33520</name>
</gene>
<dbReference type="InterPro" id="IPR050176">
    <property type="entry name" value="LTTR"/>
</dbReference>
<dbReference type="Gene3D" id="3.40.190.10">
    <property type="entry name" value="Periplasmic binding protein-like II"/>
    <property type="match status" value="2"/>
</dbReference>
<protein>
    <submittedName>
        <fullName evidence="6">LysR family transcriptional regulator</fullName>
    </submittedName>
</protein>
<evidence type="ECO:0000259" key="5">
    <source>
        <dbReference type="PROSITE" id="PS50931"/>
    </source>
</evidence>
<keyword evidence="3" id="KW-0238">DNA-binding</keyword>
<dbReference type="Pfam" id="PF00126">
    <property type="entry name" value="HTH_1"/>
    <property type="match status" value="1"/>
</dbReference>